<dbReference type="PANTHER" id="PTHR40891:SF1">
    <property type="entry name" value="DUF295 DOMAIN-CONTAINING PROTEIN"/>
    <property type="match status" value="1"/>
</dbReference>
<proteinExistence type="predicted"/>
<organism evidence="2 3">
    <name type="scientific">Setaria viridis</name>
    <name type="common">Green bristlegrass</name>
    <name type="synonym">Setaria italica subsp. viridis</name>
    <dbReference type="NCBI Taxonomy" id="4556"/>
    <lineage>
        <taxon>Eukaryota</taxon>
        <taxon>Viridiplantae</taxon>
        <taxon>Streptophyta</taxon>
        <taxon>Embryophyta</taxon>
        <taxon>Tracheophyta</taxon>
        <taxon>Spermatophyta</taxon>
        <taxon>Magnoliopsida</taxon>
        <taxon>Liliopsida</taxon>
        <taxon>Poales</taxon>
        <taxon>Poaceae</taxon>
        <taxon>PACMAD clade</taxon>
        <taxon>Panicoideae</taxon>
        <taxon>Panicodae</taxon>
        <taxon>Paniceae</taxon>
        <taxon>Cenchrinae</taxon>
        <taxon>Setaria</taxon>
    </lineage>
</organism>
<dbReference type="Pfam" id="PF03478">
    <property type="entry name" value="Beta-prop_KIB1-4"/>
    <property type="match status" value="1"/>
</dbReference>
<dbReference type="Gramene" id="TKW19494">
    <property type="protein sequence ID" value="TKW19494"/>
    <property type="gene ID" value="SEVIR_4G023800v2"/>
</dbReference>
<dbReference type="EMBL" id="CM016555">
    <property type="protein sequence ID" value="TKW19494.1"/>
    <property type="molecule type" value="Genomic_DNA"/>
</dbReference>
<sequence length="285" mass="31102">MATSSAPTTTLPCLVFDYGGGEQQRAATLFSVSDGAHRACEIDELRDKRSWPTPHGWVLAWDPETTATFLWNPPRAPAPAPADRIALPPPASSLRALSGRPTDAAAGGCTVLLVEPGESTVLWFYYHHSSTHCGVIDFPPAAGPPEFSTAAMEMVWPRVPEGDFIVAADMYIVEIDGELYTVSVFYHGIDFSTVADVGVFRMDFARQEYVRVESIGDRAILAGSGSHFGGWCPATEFGLLPNSVYSVDKRLHVFDIQLGTEEVLEPCKHIAAPSRKPFWIIPSHR</sequence>
<dbReference type="Proteomes" id="UP000298652">
    <property type="component" value="Chromosome 4"/>
</dbReference>
<dbReference type="OMA" id="SIYWMNP"/>
<keyword evidence="3" id="KW-1185">Reference proteome</keyword>
<gene>
    <name evidence="2" type="ORF">SEVIR_4G023800v2</name>
</gene>
<accession>A0A4U6UW49</accession>
<dbReference type="PANTHER" id="PTHR40891">
    <property type="entry name" value="DUF295 DOMAIN-CONTAINING PROTEIN"/>
    <property type="match status" value="1"/>
</dbReference>
<evidence type="ECO:0000313" key="3">
    <source>
        <dbReference type="Proteomes" id="UP000298652"/>
    </source>
</evidence>
<name>A0A4U6UW49_SETVI</name>
<reference evidence="2" key="1">
    <citation type="submission" date="2019-03" db="EMBL/GenBank/DDBJ databases">
        <title>WGS assembly of Setaria viridis.</title>
        <authorList>
            <person name="Huang P."/>
            <person name="Jenkins J."/>
            <person name="Grimwood J."/>
            <person name="Barry K."/>
            <person name="Healey A."/>
            <person name="Mamidi S."/>
            <person name="Sreedasyam A."/>
            <person name="Shu S."/>
            <person name="Feldman M."/>
            <person name="Wu J."/>
            <person name="Yu Y."/>
            <person name="Chen C."/>
            <person name="Johnson J."/>
            <person name="Rokhsar D."/>
            <person name="Baxter I."/>
            <person name="Schmutz J."/>
            <person name="Brutnell T."/>
            <person name="Kellogg E."/>
        </authorList>
    </citation>
    <scope>NUCLEOTIDE SEQUENCE [LARGE SCALE GENOMIC DNA]</scope>
</reference>
<dbReference type="AlphaFoldDB" id="A0A4U6UW49"/>
<dbReference type="InterPro" id="IPR005174">
    <property type="entry name" value="KIB1-4_b-propeller"/>
</dbReference>
<evidence type="ECO:0000259" key="1">
    <source>
        <dbReference type="Pfam" id="PF03478"/>
    </source>
</evidence>
<feature type="domain" description="KIB1-4 beta-propeller" evidence="1">
    <location>
        <begin position="124"/>
        <end position="254"/>
    </location>
</feature>
<evidence type="ECO:0000313" key="2">
    <source>
        <dbReference type="EMBL" id="TKW19494.1"/>
    </source>
</evidence>
<protein>
    <recommendedName>
        <fullName evidence="1">KIB1-4 beta-propeller domain-containing protein</fullName>
    </recommendedName>
</protein>